<dbReference type="Proteomes" id="UP000807769">
    <property type="component" value="Unassembled WGS sequence"/>
</dbReference>
<sequence>IFGCGYLLLSHVCSHLSAQSVHVLLCLGSWSLLGLVKDQDVMAVAVMPEVVGEENKLDNRWNLIQL</sequence>
<keyword evidence="4" id="KW-1185">Reference proteome</keyword>
<dbReference type="EMBL" id="JABBWG010000001">
    <property type="protein sequence ID" value="KAG1826973.1"/>
    <property type="molecule type" value="Genomic_DNA"/>
</dbReference>
<evidence type="ECO:0000313" key="4">
    <source>
        <dbReference type="Proteomes" id="UP000807769"/>
    </source>
</evidence>
<organism evidence="3 4">
    <name type="scientific">Suillus subaureus</name>
    <dbReference type="NCBI Taxonomy" id="48587"/>
    <lineage>
        <taxon>Eukaryota</taxon>
        <taxon>Fungi</taxon>
        <taxon>Dikarya</taxon>
        <taxon>Basidiomycota</taxon>
        <taxon>Agaricomycotina</taxon>
        <taxon>Agaricomycetes</taxon>
        <taxon>Agaricomycetidae</taxon>
        <taxon>Boletales</taxon>
        <taxon>Suillineae</taxon>
        <taxon>Suillaceae</taxon>
        <taxon>Suillus</taxon>
    </lineage>
</organism>
<dbReference type="GeneID" id="64623842"/>
<keyword evidence="1" id="KW-0732">Signal</keyword>
<gene>
    <name evidence="3" type="ORF">BJ212DRAFT_1256971</name>
    <name evidence="2" type="ORF">BJ212DRAFT_1287704</name>
</gene>
<accession>A0A9P7EPT9</accession>
<reference evidence="3" key="1">
    <citation type="journal article" date="2020" name="New Phytol.">
        <title>Comparative genomics reveals dynamic genome evolution in host specialist ectomycorrhizal fungi.</title>
        <authorList>
            <person name="Lofgren L.A."/>
            <person name="Nguyen N.H."/>
            <person name="Vilgalys R."/>
            <person name="Ruytinx J."/>
            <person name="Liao H.L."/>
            <person name="Branco S."/>
            <person name="Kuo A."/>
            <person name="LaButti K."/>
            <person name="Lipzen A."/>
            <person name="Andreopoulos W."/>
            <person name="Pangilinan J."/>
            <person name="Riley R."/>
            <person name="Hundley H."/>
            <person name="Na H."/>
            <person name="Barry K."/>
            <person name="Grigoriev I.V."/>
            <person name="Stajich J.E."/>
            <person name="Kennedy P.G."/>
        </authorList>
    </citation>
    <scope>NUCLEOTIDE SEQUENCE</scope>
    <source>
        <strain evidence="3">MN1</strain>
    </source>
</reference>
<protein>
    <submittedName>
        <fullName evidence="3">Uncharacterized protein</fullName>
    </submittedName>
</protein>
<dbReference type="AlphaFoldDB" id="A0A9P7EPT9"/>
<name>A0A9P7EPT9_9AGAM</name>
<feature type="signal peptide" evidence="1">
    <location>
        <begin position="1"/>
        <end position="18"/>
    </location>
</feature>
<comment type="caution">
    <text evidence="3">The sequence shown here is derived from an EMBL/GenBank/DDBJ whole genome shotgun (WGS) entry which is preliminary data.</text>
</comment>
<evidence type="ECO:0000256" key="1">
    <source>
        <dbReference type="SAM" id="SignalP"/>
    </source>
</evidence>
<evidence type="ECO:0000313" key="3">
    <source>
        <dbReference type="EMBL" id="KAG1826973.1"/>
    </source>
</evidence>
<feature type="chain" id="PRO_5040653594" evidence="1">
    <location>
        <begin position="19"/>
        <end position="66"/>
    </location>
</feature>
<dbReference type="RefSeq" id="XP_041199820.1">
    <property type="nucleotide sequence ID" value="XM_041329825.1"/>
</dbReference>
<feature type="non-terminal residue" evidence="3">
    <location>
        <position position="1"/>
    </location>
</feature>
<evidence type="ECO:0000313" key="2">
    <source>
        <dbReference type="EMBL" id="KAG1800024.1"/>
    </source>
</evidence>
<dbReference type="EMBL" id="JABBWG010000127">
    <property type="protein sequence ID" value="KAG1800024.1"/>
    <property type="molecule type" value="Genomic_DNA"/>
</dbReference>
<proteinExistence type="predicted"/>
<dbReference type="OrthoDB" id="3258476at2759"/>